<protein>
    <submittedName>
        <fullName evidence="1">Uncharacterized protein</fullName>
    </submittedName>
</protein>
<dbReference type="EMBL" id="VSSQ01006140">
    <property type="protein sequence ID" value="MPM31669.1"/>
    <property type="molecule type" value="Genomic_DNA"/>
</dbReference>
<proteinExistence type="predicted"/>
<organism evidence="1">
    <name type="scientific">bioreactor metagenome</name>
    <dbReference type="NCBI Taxonomy" id="1076179"/>
    <lineage>
        <taxon>unclassified sequences</taxon>
        <taxon>metagenomes</taxon>
        <taxon>ecological metagenomes</taxon>
    </lineage>
</organism>
<accession>A0A644YTM4</accession>
<sequence>MQAVVFRAADGNDHHVVFLAQLTDLGAGGVLDVGSRRAEAGGRGNAVFLCQDAVNLGHGRIPEALFQAADRGVLEHNFRKLCGEPFALGIQISSGRHRCFLRYFKI</sequence>
<gene>
    <name evidence="1" type="ORF">SDC9_78226</name>
</gene>
<comment type="caution">
    <text evidence="1">The sequence shown here is derived from an EMBL/GenBank/DDBJ whole genome shotgun (WGS) entry which is preliminary data.</text>
</comment>
<reference evidence="1" key="1">
    <citation type="submission" date="2019-08" db="EMBL/GenBank/DDBJ databases">
        <authorList>
            <person name="Kucharzyk K."/>
            <person name="Murdoch R.W."/>
            <person name="Higgins S."/>
            <person name="Loffler F."/>
        </authorList>
    </citation>
    <scope>NUCLEOTIDE SEQUENCE</scope>
</reference>
<name>A0A644YTM4_9ZZZZ</name>
<dbReference type="AlphaFoldDB" id="A0A644YTM4"/>
<evidence type="ECO:0000313" key="1">
    <source>
        <dbReference type="EMBL" id="MPM31669.1"/>
    </source>
</evidence>